<evidence type="ECO:0000259" key="1">
    <source>
        <dbReference type="Pfam" id="PF03372"/>
    </source>
</evidence>
<keyword evidence="2" id="KW-0255">Endonuclease</keyword>
<evidence type="ECO:0000313" key="2">
    <source>
        <dbReference type="EMBL" id="MDN3919192.1"/>
    </source>
</evidence>
<name>A0ABT8DM58_9BURK</name>
<dbReference type="EMBL" id="JAUHHC010000001">
    <property type="protein sequence ID" value="MDN3919192.1"/>
    <property type="molecule type" value="Genomic_DNA"/>
</dbReference>
<dbReference type="Pfam" id="PF03372">
    <property type="entry name" value="Exo_endo_phos"/>
    <property type="match status" value="1"/>
</dbReference>
<proteinExistence type="predicted"/>
<accession>A0ABT8DM58</accession>
<comment type="caution">
    <text evidence="2">The sequence shown here is derived from an EMBL/GenBank/DDBJ whole genome shotgun (WGS) entry which is preliminary data.</text>
</comment>
<feature type="domain" description="Endonuclease/exonuclease/phosphatase" evidence="1">
    <location>
        <begin position="8"/>
        <end position="268"/>
    </location>
</feature>
<organism evidence="2 3">
    <name type="scientific">Roseateles violae</name>
    <dbReference type="NCBI Taxonomy" id="3058042"/>
    <lineage>
        <taxon>Bacteria</taxon>
        <taxon>Pseudomonadati</taxon>
        <taxon>Pseudomonadota</taxon>
        <taxon>Betaproteobacteria</taxon>
        <taxon>Burkholderiales</taxon>
        <taxon>Sphaerotilaceae</taxon>
        <taxon>Roseateles</taxon>
    </lineage>
</organism>
<evidence type="ECO:0000313" key="3">
    <source>
        <dbReference type="Proteomes" id="UP001228044"/>
    </source>
</evidence>
<dbReference type="InterPro" id="IPR005135">
    <property type="entry name" value="Endo/exonuclease/phosphatase"/>
</dbReference>
<gene>
    <name evidence="2" type="ORF">QWJ38_02750</name>
</gene>
<dbReference type="RefSeq" id="WP_290357500.1">
    <property type="nucleotide sequence ID" value="NZ_JAUHHC010000001.1"/>
</dbReference>
<protein>
    <submittedName>
        <fullName evidence="2">Endonuclease/exonuclease/phosphatase family protein</fullName>
    </submittedName>
</protein>
<dbReference type="Proteomes" id="UP001228044">
    <property type="component" value="Unassembled WGS sequence"/>
</dbReference>
<keyword evidence="3" id="KW-1185">Reference proteome</keyword>
<dbReference type="SUPFAM" id="SSF56219">
    <property type="entry name" value="DNase I-like"/>
    <property type="match status" value="1"/>
</dbReference>
<keyword evidence="2" id="KW-0378">Hydrolase</keyword>
<keyword evidence="2" id="KW-0540">Nuclease</keyword>
<dbReference type="GO" id="GO:0004519">
    <property type="term" value="F:endonuclease activity"/>
    <property type="evidence" value="ECO:0007669"/>
    <property type="project" value="UniProtKB-KW"/>
</dbReference>
<dbReference type="Gene3D" id="3.60.10.10">
    <property type="entry name" value="Endonuclease/exonuclease/phosphatase"/>
    <property type="match status" value="1"/>
</dbReference>
<sequence>MAKAFSVASWNVEHFKDDPSRVGRVVEFMNSQSPDVFGLYEVEGATIFAELVQRMPGYTFQITEGLETQEILIGVRKGLTAFITQKTEFRSGTTHMRPGQLVTVNKNGLNYSLLFLHLASGPDPRGMGLRDDMLQRALDFRRELDKAYGGPGQARYLFLGDLNTMGFDYPFGRAFDAGVELQKWDREARKSRYAMRRLSKTHDASWSNGSRSGLAPANLDHVFASSNLAFRSFRRPLDGLEAQVALRGWVEAATPAAADAWIRDYSDHSLMYFEVQA</sequence>
<dbReference type="InterPro" id="IPR036691">
    <property type="entry name" value="Endo/exonu/phosph_ase_sf"/>
</dbReference>
<reference evidence="2 3" key="1">
    <citation type="submission" date="2023-06" db="EMBL/GenBank/DDBJ databases">
        <title>Pelomonas sp. PFR6 16S ribosomal RNA gene Genome sequencing and assembly.</title>
        <authorList>
            <person name="Woo H."/>
        </authorList>
    </citation>
    <scope>NUCLEOTIDE SEQUENCE [LARGE SCALE GENOMIC DNA]</scope>
    <source>
        <strain evidence="2 3">PFR6</strain>
    </source>
</reference>